<feature type="non-terminal residue" evidence="1">
    <location>
        <position position="168"/>
    </location>
</feature>
<protein>
    <submittedName>
        <fullName evidence="1">Uncharacterized protein</fullName>
    </submittedName>
</protein>
<dbReference type="EMBL" id="PFLH01000038">
    <property type="protein sequence ID" value="PIY71059.1"/>
    <property type="molecule type" value="Genomic_DNA"/>
</dbReference>
<proteinExistence type="predicted"/>
<accession>A0A2M7QFG0</accession>
<evidence type="ECO:0000313" key="1">
    <source>
        <dbReference type="EMBL" id="PIY71059.1"/>
    </source>
</evidence>
<dbReference type="Proteomes" id="UP000230344">
    <property type="component" value="Unassembled WGS sequence"/>
</dbReference>
<evidence type="ECO:0000313" key="2">
    <source>
        <dbReference type="Proteomes" id="UP000230344"/>
    </source>
</evidence>
<gene>
    <name evidence="1" type="ORF">COY88_02340</name>
</gene>
<reference evidence="2" key="1">
    <citation type="submission" date="2017-09" db="EMBL/GenBank/DDBJ databases">
        <title>Depth-based differentiation of microbial function through sediment-hosted aquifers and enrichment of novel symbionts in the deep terrestrial subsurface.</title>
        <authorList>
            <person name="Probst A.J."/>
            <person name="Ladd B."/>
            <person name="Jarett J.K."/>
            <person name="Geller-Mcgrath D.E."/>
            <person name="Sieber C.M.K."/>
            <person name="Emerson J.B."/>
            <person name="Anantharaman K."/>
            <person name="Thomas B.C."/>
            <person name="Malmstrom R."/>
            <person name="Stieglmeier M."/>
            <person name="Klingl A."/>
            <person name="Woyke T."/>
            <person name="Ryan C.M."/>
            <person name="Banfield J.F."/>
        </authorList>
    </citation>
    <scope>NUCLEOTIDE SEQUENCE [LARGE SCALE GENOMIC DNA]</scope>
</reference>
<comment type="caution">
    <text evidence="1">The sequence shown here is derived from an EMBL/GenBank/DDBJ whole genome shotgun (WGS) entry which is preliminary data.</text>
</comment>
<organism evidence="1 2">
    <name type="scientific">Candidatus Roizmanbacteria bacterium CG_4_10_14_0_8_um_filter_35_28</name>
    <dbReference type="NCBI Taxonomy" id="1974827"/>
    <lineage>
        <taxon>Bacteria</taxon>
        <taxon>Candidatus Roizmaniibacteriota</taxon>
    </lineage>
</organism>
<sequence length="168" mass="19498">MLEEKGKKKLEEILKKYNQTSELGLERTIENVIAREIPSSEIDFYLMGAKNLDWDKAIEISLEIFSDVVLEEMEKTVEEEKEKKTPETGILEEIKNFPEEKPKEELINLGQLIEKINKEVGLSFPDDILAKRFETIILSYLKDIRDEISLKEILERPRKVGGMELSAE</sequence>
<dbReference type="AlphaFoldDB" id="A0A2M7QFG0"/>
<name>A0A2M7QFG0_9BACT</name>